<keyword evidence="3" id="KW-1185">Reference proteome</keyword>
<keyword evidence="1" id="KW-0472">Membrane</keyword>
<protein>
    <submittedName>
        <fullName evidence="2">Uncharacterized protein</fullName>
    </submittedName>
</protein>
<gene>
    <name evidence="2" type="ORF">TEGL_17990</name>
</gene>
<proteinExistence type="predicted"/>
<evidence type="ECO:0000313" key="2">
    <source>
        <dbReference type="EMBL" id="WWD83390.1"/>
    </source>
</evidence>
<evidence type="ECO:0000313" key="3">
    <source>
        <dbReference type="Proteomes" id="UP001348492"/>
    </source>
</evidence>
<evidence type="ECO:0000256" key="1">
    <source>
        <dbReference type="SAM" id="Phobius"/>
    </source>
</evidence>
<dbReference type="EMBL" id="CP117523">
    <property type="protein sequence ID" value="WWD83390.1"/>
    <property type="molecule type" value="Genomic_DNA"/>
</dbReference>
<feature type="transmembrane region" description="Helical" evidence="1">
    <location>
        <begin position="34"/>
        <end position="52"/>
    </location>
</feature>
<feature type="transmembrane region" description="Helical" evidence="1">
    <location>
        <begin position="6"/>
        <end position="22"/>
    </location>
</feature>
<organism evidence="2 3">
    <name type="scientific">Terrisporobacter glycolicus ATCC 14880 = DSM 1288</name>
    <dbReference type="NCBI Taxonomy" id="1121315"/>
    <lineage>
        <taxon>Bacteria</taxon>
        <taxon>Bacillati</taxon>
        <taxon>Bacillota</taxon>
        <taxon>Clostridia</taxon>
        <taxon>Peptostreptococcales</taxon>
        <taxon>Peptostreptococcaceae</taxon>
        <taxon>Terrisporobacter</taxon>
    </lineage>
</organism>
<accession>A0ABZ2EVD2</accession>
<reference evidence="2 3" key="1">
    <citation type="journal article" date="2023" name="PLoS ONE">
        <title>Genome-based metabolic and phylogenomic analysis of three Terrisporobacter species.</title>
        <authorList>
            <person name="Boer T."/>
            <person name="Bengelsdorf F.R."/>
            <person name="Bomeke M."/>
            <person name="Daniel R."/>
            <person name="Poehlein A."/>
        </authorList>
    </citation>
    <scope>NUCLEOTIDE SEQUENCE [LARGE SCALE GENOMIC DNA]</scope>
    <source>
        <strain evidence="2 3">DSM 1288</strain>
    </source>
</reference>
<feature type="transmembrane region" description="Helical" evidence="1">
    <location>
        <begin position="64"/>
        <end position="85"/>
    </location>
</feature>
<sequence>MLLLIIVFIGSLILASGLYLLIKNCKGGRYIKGYGLLTYAGVAIVMLGVILLMEPVFTSLPGNFPITLPLVIATLICIIASKLLLEPTFLKNKVKRGVFINKCTQCNKNFSFYDRLKVFITLSTFEMFIL</sequence>
<keyword evidence="1" id="KW-0812">Transmembrane</keyword>
<dbReference type="Proteomes" id="UP001348492">
    <property type="component" value="Chromosome"/>
</dbReference>
<keyword evidence="1" id="KW-1133">Transmembrane helix</keyword>
<name>A0ABZ2EVD2_9FIRM</name>
<dbReference type="RefSeq" id="WP_018591182.1">
    <property type="nucleotide sequence ID" value="NZ_CP117523.1"/>
</dbReference>